<accession>A0ACB8TKU7</accession>
<dbReference type="Proteomes" id="UP000814140">
    <property type="component" value="Unassembled WGS sequence"/>
</dbReference>
<name>A0ACB8TKU7_9AGAM</name>
<organism evidence="1 2">
    <name type="scientific">Artomyces pyxidatus</name>
    <dbReference type="NCBI Taxonomy" id="48021"/>
    <lineage>
        <taxon>Eukaryota</taxon>
        <taxon>Fungi</taxon>
        <taxon>Dikarya</taxon>
        <taxon>Basidiomycota</taxon>
        <taxon>Agaricomycotina</taxon>
        <taxon>Agaricomycetes</taxon>
        <taxon>Russulales</taxon>
        <taxon>Auriscalpiaceae</taxon>
        <taxon>Artomyces</taxon>
    </lineage>
</organism>
<protein>
    <submittedName>
        <fullName evidence="1">Uncharacterized protein</fullName>
    </submittedName>
</protein>
<keyword evidence="2" id="KW-1185">Reference proteome</keyword>
<sequence length="176" mass="19283">MSRSVLLSWRSPSSADSEAEETSELALPVDEAASPPSSYEALTSYQSVVFSPTYQVPVFYFEIHKSNGSPLSLTDILKTTLLHETLPEGEVTSFGLTPAETSFPVVSQGDHLTLGTPSWYIHPCGMPLAMEEVTSEIMAEAMAEGVLEEVRSEDDVGVRWMEVWFMILGNMVDLAC</sequence>
<reference evidence="1" key="2">
    <citation type="journal article" date="2022" name="New Phytol.">
        <title>Evolutionary transition to the ectomycorrhizal habit in the genomes of a hyperdiverse lineage of mushroom-forming fungi.</title>
        <authorList>
            <person name="Looney B."/>
            <person name="Miyauchi S."/>
            <person name="Morin E."/>
            <person name="Drula E."/>
            <person name="Courty P.E."/>
            <person name="Kohler A."/>
            <person name="Kuo A."/>
            <person name="LaButti K."/>
            <person name="Pangilinan J."/>
            <person name="Lipzen A."/>
            <person name="Riley R."/>
            <person name="Andreopoulos W."/>
            <person name="He G."/>
            <person name="Johnson J."/>
            <person name="Nolan M."/>
            <person name="Tritt A."/>
            <person name="Barry K.W."/>
            <person name="Grigoriev I.V."/>
            <person name="Nagy L.G."/>
            <person name="Hibbett D."/>
            <person name="Henrissat B."/>
            <person name="Matheny P.B."/>
            <person name="Labbe J."/>
            <person name="Martin F.M."/>
        </authorList>
    </citation>
    <scope>NUCLEOTIDE SEQUENCE</scope>
    <source>
        <strain evidence="1">HHB10654</strain>
    </source>
</reference>
<proteinExistence type="predicted"/>
<evidence type="ECO:0000313" key="2">
    <source>
        <dbReference type="Proteomes" id="UP000814140"/>
    </source>
</evidence>
<reference evidence="1" key="1">
    <citation type="submission" date="2021-03" db="EMBL/GenBank/DDBJ databases">
        <authorList>
            <consortium name="DOE Joint Genome Institute"/>
            <person name="Ahrendt S."/>
            <person name="Looney B.P."/>
            <person name="Miyauchi S."/>
            <person name="Morin E."/>
            <person name="Drula E."/>
            <person name="Courty P.E."/>
            <person name="Chicoki N."/>
            <person name="Fauchery L."/>
            <person name="Kohler A."/>
            <person name="Kuo A."/>
            <person name="Labutti K."/>
            <person name="Pangilinan J."/>
            <person name="Lipzen A."/>
            <person name="Riley R."/>
            <person name="Andreopoulos W."/>
            <person name="He G."/>
            <person name="Johnson J."/>
            <person name="Barry K.W."/>
            <person name="Grigoriev I.V."/>
            <person name="Nagy L."/>
            <person name="Hibbett D."/>
            <person name="Henrissat B."/>
            <person name="Matheny P.B."/>
            <person name="Labbe J."/>
            <person name="Martin F."/>
        </authorList>
    </citation>
    <scope>NUCLEOTIDE SEQUENCE</scope>
    <source>
        <strain evidence="1">HHB10654</strain>
    </source>
</reference>
<gene>
    <name evidence="1" type="ORF">BV25DRAFT_1845061</name>
</gene>
<comment type="caution">
    <text evidence="1">The sequence shown here is derived from an EMBL/GenBank/DDBJ whole genome shotgun (WGS) entry which is preliminary data.</text>
</comment>
<evidence type="ECO:0000313" key="1">
    <source>
        <dbReference type="EMBL" id="KAI0069069.1"/>
    </source>
</evidence>
<dbReference type="EMBL" id="MU277187">
    <property type="protein sequence ID" value="KAI0069069.1"/>
    <property type="molecule type" value="Genomic_DNA"/>
</dbReference>